<keyword evidence="2" id="KW-1185">Reference proteome</keyword>
<dbReference type="AlphaFoldDB" id="A0A3S5ACN3"/>
<protein>
    <submittedName>
        <fullName evidence="1">Uncharacterized protein</fullName>
    </submittedName>
</protein>
<evidence type="ECO:0000313" key="2">
    <source>
        <dbReference type="Proteomes" id="UP000784294"/>
    </source>
</evidence>
<proteinExistence type="predicted"/>
<evidence type="ECO:0000313" key="1">
    <source>
        <dbReference type="EMBL" id="VEL17357.1"/>
    </source>
</evidence>
<reference evidence="1" key="1">
    <citation type="submission" date="2018-11" db="EMBL/GenBank/DDBJ databases">
        <authorList>
            <consortium name="Pathogen Informatics"/>
        </authorList>
    </citation>
    <scope>NUCLEOTIDE SEQUENCE</scope>
</reference>
<name>A0A3S5ACN3_9PLAT</name>
<gene>
    <name evidence="1" type="ORF">PXEA_LOCUS10797</name>
</gene>
<dbReference type="EMBL" id="CAAALY010032256">
    <property type="protein sequence ID" value="VEL17357.1"/>
    <property type="molecule type" value="Genomic_DNA"/>
</dbReference>
<accession>A0A3S5ACN3</accession>
<organism evidence="1 2">
    <name type="scientific">Protopolystoma xenopodis</name>
    <dbReference type="NCBI Taxonomy" id="117903"/>
    <lineage>
        <taxon>Eukaryota</taxon>
        <taxon>Metazoa</taxon>
        <taxon>Spiralia</taxon>
        <taxon>Lophotrochozoa</taxon>
        <taxon>Platyhelminthes</taxon>
        <taxon>Monogenea</taxon>
        <taxon>Polyopisthocotylea</taxon>
        <taxon>Polystomatidea</taxon>
        <taxon>Polystomatidae</taxon>
        <taxon>Protopolystoma</taxon>
    </lineage>
</organism>
<comment type="caution">
    <text evidence="1">The sequence shown here is derived from an EMBL/GenBank/DDBJ whole genome shotgun (WGS) entry which is preliminary data.</text>
</comment>
<dbReference type="Proteomes" id="UP000784294">
    <property type="component" value="Unassembled WGS sequence"/>
</dbReference>
<sequence length="170" mass="18564">MGQPIPNDSSLAFAAVPQNSSWRLVGKKGLCMRLLGFKDCLVLTFIPPLLSHCYPWQYFALISIFRDNFSPAICVTCGHVEKSLPQTAIDHCPFRGPHLVHNGILASGQSSALAGADSSSTPSGSRAAKLMVGSREWGRSVARFRCLANLAWLNLCRQYCLFLTHLPCAN</sequence>